<proteinExistence type="predicted"/>
<comment type="caution">
    <text evidence="1">The sequence shown here is derived from an EMBL/GenBank/DDBJ whole genome shotgun (WGS) entry which is preliminary data.</text>
</comment>
<protein>
    <submittedName>
        <fullName evidence="1">Uncharacterized protein</fullName>
    </submittedName>
</protein>
<organism evidence="1 2">
    <name type="scientific">Dentipellis fragilis</name>
    <dbReference type="NCBI Taxonomy" id="205917"/>
    <lineage>
        <taxon>Eukaryota</taxon>
        <taxon>Fungi</taxon>
        <taxon>Dikarya</taxon>
        <taxon>Basidiomycota</taxon>
        <taxon>Agaricomycotina</taxon>
        <taxon>Agaricomycetes</taxon>
        <taxon>Russulales</taxon>
        <taxon>Hericiaceae</taxon>
        <taxon>Dentipellis</taxon>
    </lineage>
</organism>
<dbReference type="AlphaFoldDB" id="A0A4Y9XSN1"/>
<accession>A0A4Y9XSN1</accession>
<sequence length="173" mass="18207">MAARARFPDAHLHSPLRLAAARFRPVHSPSVCTCTPAGVSCIAHPITSISRACTHPSPSLICFFFMHAPALPLHPGSTCVRMHHRAAPASSDGAEASCTGTHTRPLCPCADDTLPVPLRHCAALAVIPPPSRWLPPLLLRPTSVPYCGSRAVAWPPACPPALPPVASLTYPAC</sequence>
<evidence type="ECO:0000313" key="2">
    <source>
        <dbReference type="Proteomes" id="UP000298327"/>
    </source>
</evidence>
<gene>
    <name evidence="1" type="ORF">EVG20_g10244</name>
</gene>
<reference evidence="1 2" key="1">
    <citation type="submission" date="2019-02" db="EMBL/GenBank/DDBJ databases">
        <title>Genome sequencing of the rare red list fungi Dentipellis fragilis.</title>
        <authorList>
            <person name="Buettner E."/>
            <person name="Kellner H."/>
        </authorList>
    </citation>
    <scope>NUCLEOTIDE SEQUENCE [LARGE SCALE GENOMIC DNA]</scope>
    <source>
        <strain evidence="1 2">DSM 105465</strain>
    </source>
</reference>
<dbReference type="EMBL" id="SEOQ01001193">
    <property type="protein sequence ID" value="TFY53150.1"/>
    <property type="molecule type" value="Genomic_DNA"/>
</dbReference>
<evidence type="ECO:0000313" key="1">
    <source>
        <dbReference type="EMBL" id="TFY53150.1"/>
    </source>
</evidence>
<name>A0A4Y9XSN1_9AGAM</name>
<keyword evidence="2" id="KW-1185">Reference proteome</keyword>
<dbReference type="Proteomes" id="UP000298327">
    <property type="component" value="Unassembled WGS sequence"/>
</dbReference>